<accession>A0A8H4AP74</accession>
<reference evidence="1 2" key="1">
    <citation type="journal article" date="2019" name="Environ. Microbiol.">
        <title>At the nexus of three kingdoms: the genome of the mycorrhizal fungus Gigaspora margarita provides insights into plant, endobacterial and fungal interactions.</title>
        <authorList>
            <person name="Venice F."/>
            <person name="Ghignone S."/>
            <person name="Salvioli di Fossalunga A."/>
            <person name="Amselem J."/>
            <person name="Novero M."/>
            <person name="Xianan X."/>
            <person name="Sedzielewska Toro K."/>
            <person name="Morin E."/>
            <person name="Lipzen A."/>
            <person name="Grigoriev I.V."/>
            <person name="Henrissat B."/>
            <person name="Martin F.M."/>
            <person name="Bonfante P."/>
        </authorList>
    </citation>
    <scope>NUCLEOTIDE SEQUENCE [LARGE SCALE GENOMIC DNA]</scope>
    <source>
        <strain evidence="1 2">BEG34</strain>
    </source>
</reference>
<dbReference type="OrthoDB" id="10614256at2759"/>
<dbReference type="AlphaFoldDB" id="A0A8H4AP74"/>
<gene>
    <name evidence="1" type="ORF">F8M41_016690</name>
</gene>
<evidence type="ECO:0000313" key="2">
    <source>
        <dbReference type="Proteomes" id="UP000439903"/>
    </source>
</evidence>
<name>A0A8H4AP74_GIGMA</name>
<dbReference type="EMBL" id="WTPW01000367">
    <property type="protein sequence ID" value="KAF0519083.1"/>
    <property type="molecule type" value="Genomic_DNA"/>
</dbReference>
<evidence type="ECO:0000313" key="1">
    <source>
        <dbReference type="EMBL" id="KAF0519083.1"/>
    </source>
</evidence>
<protein>
    <submittedName>
        <fullName evidence="1">Uncharacterized protein</fullName>
    </submittedName>
</protein>
<keyword evidence="2" id="KW-1185">Reference proteome</keyword>
<organism evidence="1 2">
    <name type="scientific">Gigaspora margarita</name>
    <dbReference type="NCBI Taxonomy" id="4874"/>
    <lineage>
        <taxon>Eukaryota</taxon>
        <taxon>Fungi</taxon>
        <taxon>Fungi incertae sedis</taxon>
        <taxon>Mucoromycota</taxon>
        <taxon>Glomeromycotina</taxon>
        <taxon>Glomeromycetes</taxon>
        <taxon>Diversisporales</taxon>
        <taxon>Gigasporaceae</taxon>
        <taxon>Gigaspora</taxon>
    </lineage>
</organism>
<sequence>MYKRPTRGSRRSRISAAICPVSRRCNPKRPPLVDRTPKVLLAKTSHKEGPTPEVIDSKVDSERSIDGAELGLEEGRIDLEALLQKLIAEFDALVYESALKEKEPI</sequence>
<dbReference type="Proteomes" id="UP000439903">
    <property type="component" value="Unassembled WGS sequence"/>
</dbReference>
<comment type="caution">
    <text evidence="1">The sequence shown here is derived from an EMBL/GenBank/DDBJ whole genome shotgun (WGS) entry which is preliminary data.</text>
</comment>
<proteinExistence type="predicted"/>